<proteinExistence type="predicted"/>
<feature type="compositionally biased region" description="Low complexity" evidence="1">
    <location>
        <begin position="118"/>
        <end position="127"/>
    </location>
</feature>
<feature type="compositionally biased region" description="Low complexity" evidence="1">
    <location>
        <begin position="134"/>
        <end position="143"/>
    </location>
</feature>
<evidence type="ECO:0000256" key="1">
    <source>
        <dbReference type="SAM" id="MobiDB-lite"/>
    </source>
</evidence>
<dbReference type="Proteomes" id="UP000745764">
    <property type="component" value="Unassembled WGS sequence"/>
</dbReference>
<feature type="compositionally biased region" description="Acidic residues" evidence="1">
    <location>
        <begin position="94"/>
        <end position="108"/>
    </location>
</feature>
<protein>
    <submittedName>
        <fullName evidence="2">Uncharacterized protein</fullName>
    </submittedName>
</protein>
<comment type="caution">
    <text evidence="2">The sequence shown here is derived from an EMBL/GenBank/DDBJ whole genome shotgun (WGS) entry which is preliminary data.</text>
</comment>
<sequence>MDFDDELITKLHAPKQRTPTPTPPLPTALPPTTSISDPTATPSFPRPAATPKDGESYYIKPIPSGLQKDVANELQKWKQMKKIEGAEQGGIEQGEQEEEMADVEEDEVQVQLPAQTNHQHLQQQMQQPQPPQLQQPQQQPQHLFAPGVPAYWSATAGHNF</sequence>
<dbReference type="OrthoDB" id="3927778at2759"/>
<dbReference type="EMBL" id="CAINUL010000013">
    <property type="protein sequence ID" value="CAD0111550.1"/>
    <property type="molecule type" value="Genomic_DNA"/>
</dbReference>
<organism evidence="2 3">
    <name type="scientific">Aureobasidium uvarum</name>
    <dbReference type="NCBI Taxonomy" id="2773716"/>
    <lineage>
        <taxon>Eukaryota</taxon>
        <taxon>Fungi</taxon>
        <taxon>Dikarya</taxon>
        <taxon>Ascomycota</taxon>
        <taxon>Pezizomycotina</taxon>
        <taxon>Dothideomycetes</taxon>
        <taxon>Dothideomycetidae</taxon>
        <taxon>Dothideales</taxon>
        <taxon>Saccotheciaceae</taxon>
        <taxon>Aureobasidium</taxon>
    </lineage>
</organism>
<feature type="compositionally biased region" description="Pro residues" evidence="1">
    <location>
        <begin position="20"/>
        <end position="29"/>
    </location>
</feature>
<feature type="region of interest" description="Disordered" evidence="1">
    <location>
        <begin position="1"/>
        <end position="61"/>
    </location>
</feature>
<accession>A0A9N8KGM5</accession>
<gene>
    <name evidence="2" type="ORF">AWRI4620_LOCUS5805</name>
</gene>
<feature type="region of interest" description="Disordered" evidence="1">
    <location>
        <begin position="85"/>
        <end position="160"/>
    </location>
</feature>
<evidence type="ECO:0000313" key="2">
    <source>
        <dbReference type="EMBL" id="CAD0111550.1"/>
    </source>
</evidence>
<dbReference type="AlphaFoldDB" id="A0A9N8KGM5"/>
<evidence type="ECO:0000313" key="3">
    <source>
        <dbReference type="Proteomes" id="UP000745764"/>
    </source>
</evidence>
<reference evidence="2" key="1">
    <citation type="submission" date="2020-06" db="EMBL/GenBank/DDBJ databases">
        <authorList>
            <person name="Onetto C."/>
        </authorList>
    </citation>
    <scope>NUCLEOTIDE SEQUENCE</scope>
</reference>
<name>A0A9N8KGM5_9PEZI</name>
<keyword evidence="3" id="KW-1185">Reference proteome</keyword>